<organism evidence="5 6">
    <name type="scientific">candidate division WS6 bacterium OLB21</name>
    <dbReference type="NCBI Taxonomy" id="1617427"/>
    <lineage>
        <taxon>Bacteria</taxon>
        <taxon>Candidatus Dojkabacteria</taxon>
    </lineage>
</organism>
<keyword evidence="3 5" id="KW-0378">Hydrolase</keyword>
<dbReference type="PANTHER" id="PTHR20842">
    <property type="entry name" value="PROTEASE S51 ALPHA-ASPARTYL DIPEPTIDASE"/>
    <property type="match status" value="1"/>
</dbReference>
<dbReference type="GO" id="GO:0008236">
    <property type="term" value="F:serine-type peptidase activity"/>
    <property type="evidence" value="ECO:0007669"/>
    <property type="project" value="UniProtKB-KW"/>
</dbReference>
<dbReference type="EC" id="3.4.21.-" evidence="5"/>
<dbReference type="SUPFAM" id="SSF52317">
    <property type="entry name" value="Class I glutamine amidotransferase-like"/>
    <property type="match status" value="1"/>
</dbReference>
<evidence type="ECO:0000256" key="3">
    <source>
        <dbReference type="ARBA" id="ARBA00022801"/>
    </source>
</evidence>
<name>A0A136KKA9_9BACT</name>
<gene>
    <name evidence="5" type="ORF">UZ20_WS6002000169</name>
</gene>
<evidence type="ECO:0000313" key="6">
    <source>
        <dbReference type="Proteomes" id="UP000070449"/>
    </source>
</evidence>
<dbReference type="InterPro" id="IPR029062">
    <property type="entry name" value="Class_I_gatase-like"/>
</dbReference>
<comment type="caution">
    <text evidence="5">The sequence shown here is derived from an EMBL/GenBank/DDBJ whole genome shotgun (WGS) entry which is preliminary data.</text>
</comment>
<comment type="similarity">
    <text evidence="1">Belongs to the peptidase S51 family.</text>
</comment>
<dbReference type="PANTHER" id="PTHR20842:SF0">
    <property type="entry name" value="ALPHA-ASPARTYL DIPEPTIDASE"/>
    <property type="match status" value="1"/>
</dbReference>
<dbReference type="Gene3D" id="3.40.50.880">
    <property type="match status" value="1"/>
</dbReference>
<dbReference type="Proteomes" id="UP000070449">
    <property type="component" value="Unassembled WGS sequence"/>
</dbReference>
<accession>A0A136KKA9</accession>
<dbReference type="InterPro" id="IPR005320">
    <property type="entry name" value="Peptidase_S51"/>
</dbReference>
<keyword evidence="4" id="KW-0720">Serine protease</keyword>
<evidence type="ECO:0000256" key="4">
    <source>
        <dbReference type="ARBA" id="ARBA00022825"/>
    </source>
</evidence>
<keyword evidence="2" id="KW-0645">Protease</keyword>
<evidence type="ECO:0000313" key="5">
    <source>
        <dbReference type="EMBL" id="KXK09861.1"/>
    </source>
</evidence>
<evidence type="ECO:0000256" key="1">
    <source>
        <dbReference type="ARBA" id="ARBA00006534"/>
    </source>
</evidence>
<dbReference type="EMBL" id="JYPD01000011">
    <property type="protein sequence ID" value="KXK09861.1"/>
    <property type="molecule type" value="Genomic_DNA"/>
</dbReference>
<reference evidence="5 6" key="1">
    <citation type="submission" date="2015-02" db="EMBL/GenBank/DDBJ databases">
        <title>Improved understanding of the partial-nitritation anammox process through 23 genomes representing the majority of the microbial community.</title>
        <authorList>
            <person name="Speth D.R."/>
            <person name="In T Zandt M."/>
            <person name="Guerrero Cruz S."/>
            <person name="Jetten M.S."/>
            <person name="Dutilh B.E."/>
        </authorList>
    </citation>
    <scope>NUCLEOTIDE SEQUENCE [LARGE SCALE GENOMIC DNA]</scope>
    <source>
        <strain evidence="5">OLB21</strain>
    </source>
</reference>
<protein>
    <submittedName>
        <fullName evidence="5">Putative peptidase</fullName>
        <ecNumber evidence="5">3.4.21.-</ecNumber>
    </submittedName>
</protein>
<sequence>MKNLFLSSIAANMVVEFTKIFELNPINTRVAFIPNAADRYPDPWFMINDKNALKKLGYNLDIIDLKEVQDSFLYDRLCKADVIFVAGGNTFDLLNIANESGFLSQCRGRVNDGTIYFGSSAGSVLAAKDISPIRFFDQAPDDMPSTKALSLVDFLPIPHLGNPKYSESFANLFKVSSTIDSIIAFTDFQSLLIHDSFIEIIEQDPLLNEPKDNK</sequence>
<evidence type="ECO:0000256" key="2">
    <source>
        <dbReference type="ARBA" id="ARBA00022670"/>
    </source>
</evidence>
<dbReference type="Pfam" id="PF03575">
    <property type="entry name" value="Peptidase_S51"/>
    <property type="match status" value="1"/>
</dbReference>
<dbReference type="GO" id="GO:0006508">
    <property type="term" value="P:proteolysis"/>
    <property type="evidence" value="ECO:0007669"/>
    <property type="project" value="UniProtKB-KW"/>
</dbReference>
<dbReference type="AlphaFoldDB" id="A0A136KKA9"/>
<proteinExistence type="inferred from homology"/>